<dbReference type="InterPro" id="IPR005667">
    <property type="entry name" value="Sulph_transpt2"/>
</dbReference>
<feature type="transmembrane region" description="Helical" evidence="8">
    <location>
        <begin position="132"/>
        <end position="157"/>
    </location>
</feature>
<organism evidence="10">
    <name type="scientific">freshwater metagenome</name>
    <dbReference type="NCBI Taxonomy" id="449393"/>
    <lineage>
        <taxon>unclassified sequences</taxon>
        <taxon>metagenomes</taxon>
        <taxon>ecological metagenomes</taxon>
    </lineage>
</organism>
<gene>
    <name evidence="10" type="ORF">UFOPK1358_01231</name>
</gene>
<dbReference type="EMBL" id="CAEZSF010000122">
    <property type="protein sequence ID" value="CAB4544628.1"/>
    <property type="molecule type" value="Genomic_DNA"/>
</dbReference>
<dbReference type="Gene3D" id="1.10.3720.10">
    <property type="entry name" value="MetI-like"/>
    <property type="match status" value="1"/>
</dbReference>
<evidence type="ECO:0000256" key="4">
    <source>
        <dbReference type="ARBA" id="ARBA00022692"/>
    </source>
</evidence>
<keyword evidence="7 8" id="KW-0472">Membrane</keyword>
<keyword evidence="4 8" id="KW-0812">Transmembrane</keyword>
<dbReference type="GO" id="GO:0015419">
    <property type="term" value="F:ABC-type sulfate transporter activity"/>
    <property type="evidence" value="ECO:0007669"/>
    <property type="project" value="InterPro"/>
</dbReference>
<keyword evidence="2" id="KW-0813">Transport</keyword>
<dbReference type="SUPFAM" id="SSF161098">
    <property type="entry name" value="MetI-like"/>
    <property type="match status" value="1"/>
</dbReference>
<dbReference type="PROSITE" id="PS50928">
    <property type="entry name" value="ABC_TM1"/>
    <property type="match status" value="1"/>
</dbReference>
<evidence type="ECO:0000259" key="9">
    <source>
        <dbReference type="PROSITE" id="PS50928"/>
    </source>
</evidence>
<feature type="domain" description="ABC transmembrane type-1" evidence="9">
    <location>
        <begin position="53"/>
        <end position="256"/>
    </location>
</feature>
<feature type="transmembrane region" description="Helical" evidence="8">
    <location>
        <begin position="91"/>
        <end position="112"/>
    </location>
</feature>
<dbReference type="Pfam" id="PF00528">
    <property type="entry name" value="BPD_transp_1"/>
    <property type="match status" value="1"/>
</dbReference>
<feature type="transmembrane region" description="Helical" evidence="8">
    <location>
        <begin position="52"/>
        <end position="79"/>
    </location>
</feature>
<evidence type="ECO:0000256" key="1">
    <source>
        <dbReference type="ARBA" id="ARBA00004141"/>
    </source>
</evidence>
<evidence type="ECO:0000256" key="6">
    <source>
        <dbReference type="ARBA" id="ARBA00023032"/>
    </source>
</evidence>
<name>A0A6J6C2W2_9ZZZZ</name>
<keyword evidence="5 8" id="KW-1133">Transmembrane helix</keyword>
<dbReference type="InterPro" id="IPR011867">
    <property type="entry name" value="ModB_ABC"/>
</dbReference>
<dbReference type="InterPro" id="IPR035906">
    <property type="entry name" value="MetI-like_sf"/>
</dbReference>
<evidence type="ECO:0000256" key="5">
    <source>
        <dbReference type="ARBA" id="ARBA00022989"/>
    </source>
</evidence>
<evidence type="ECO:0000313" key="10">
    <source>
        <dbReference type="EMBL" id="CAB4544628.1"/>
    </source>
</evidence>
<reference evidence="10" key="1">
    <citation type="submission" date="2020-05" db="EMBL/GenBank/DDBJ databases">
        <authorList>
            <person name="Chiriac C."/>
            <person name="Salcher M."/>
            <person name="Ghai R."/>
            <person name="Kavagutti S V."/>
        </authorList>
    </citation>
    <scope>NUCLEOTIDE SEQUENCE</scope>
</reference>
<evidence type="ECO:0000256" key="2">
    <source>
        <dbReference type="ARBA" id="ARBA00022448"/>
    </source>
</evidence>
<proteinExistence type="predicted"/>
<comment type="subcellular location">
    <subcellularLocation>
        <location evidence="1">Membrane</location>
        <topology evidence="1">Multi-pass membrane protein</topology>
    </subcellularLocation>
</comment>
<sequence length="264" mass="28062">MIAATDRQRSLLVPALAALGALFFAVPLLGLLRRASWSTLFADLSLPDSISAFRLSLICSLSATALAVIFGLPLAVVLARGRFWGRSLLRGLILLPLVLPPVVGGIALLTAFSRTGIVGEFLYDWFGIQLTFSTAGAILAETFVALPFFVITVEAGLRSFDSQFEDVARTLGAGPGETFRRVTLPIIAPSLIAGTVLAWARALGEFGATITFAGNIIGRTQTLPLAIYAQLDSNPDAAIALSLVLLVVSLAILISLRDKWLRPM</sequence>
<dbReference type="PANTHER" id="PTHR30406:SF8">
    <property type="entry name" value="SULFATE TRANSPORT SYSTEM PERMEASE PROTEIN CYST"/>
    <property type="match status" value="1"/>
</dbReference>
<evidence type="ECO:0000256" key="7">
    <source>
        <dbReference type="ARBA" id="ARBA00023136"/>
    </source>
</evidence>
<accession>A0A6J6C2W2</accession>
<dbReference type="GO" id="GO:0015098">
    <property type="term" value="F:molybdate ion transmembrane transporter activity"/>
    <property type="evidence" value="ECO:0007669"/>
    <property type="project" value="InterPro"/>
</dbReference>
<dbReference type="PANTHER" id="PTHR30406">
    <property type="entry name" value="SULFATE TRANSPORT SYSTEM PERMEASE PROTEIN"/>
    <property type="match status" value="1"/>
</dbReference>
<feature type="transmembrane region" description="Helical" evidence="8">
    <location>
        <begin position="237"/>
        <end position="256"/>
    </location>
</feature>
<dbReference type="GO" id="GO:0005886">
    <property type="term" value="C:plasma membrane"/>
    <property type="evidence" value="ECO:0007669"/>
    <property type="project" value="TreeGrafter"/>
</dbReference>
<feature type="transmembrane region" description="Helical" evidence="8">
    <location>
        <begin position="178"/>
        <end position="200"/>
    </location>
</feature>
<protein>
    <submittedName>
        <fullName evidence="10">Unannotated protein</fullName>
    </submittedName>
</protein>
<keyword evidence="3" id="KW-0500">Molybdenum</keyword>
<dbReference type="InterPro" id="IPR006469">
    <property type="entry name" value="NifC_ABC_porter"/>
</dbReference>
<dbReference type="AlphaFoldDB" id="A0A6J6C2W2"/>
<keyword evidence="6" id="KW-0764">Sulfate transport</keyword>
<evidence type="ECO:0000256" key="3">
    <source>
        <dbReference type="ARBA" id="ARBA00022505"/>
    </source>
</evidence>
<feature type="transmembrane region" description="Helical" evidence="8">
    <location>
        <begin position="12"/>
        <end position="32"/>
    </location>
</feature>
<dbReference type="CDD" id="cd06261">
    <property type="entry name" value="TM_PBP2"/>
    <property type="match status" value="1"/>
</dbReference>
<evidence type="ECO:0000256" key="8">
    <source>
        <dbReference type="SAM" id="Phobius"/>
    </source>
</evidence>
<dbReference type="InterPro" id="IPR000515">
    <property type="entry name" value="MetI-like"/>
</dbReference>
<dbReference type="NCBIfam" id="TIGR01581">
    <property type="entry name" value="Mo_ABC_porter"/>
    <property type="match status" value="1"/>
</dbReference>
<dbReference type="NCBIfam" id="TIGR02141">
    <property type="entry name" value="modB_ABC"/>
    <property type="match status" value="1"/>
</dbReference>